<reference evidence="2 3" key="1">
    <citation type="journal article" date="2016" name="Nat. Commun.">
        <title>Thousands of microbial genomes shed light on interconnected biogeochemical processes in an aquifer system.</title>
        <authorList>
            <person name="Anantharaman K."/>
            <person name="Brown C.T."/>
            <person name="Hug L.A."/>
            <person name="Sharon I."/>
            <person name="Castelle C.J."/>
            <person name="Probst A.J."/>
            <person name="Thomas B.C."/>
            <person name="Singh A."/>
            <person name="Wilkins M.J."/>
            <person name="Karaoz U."/>
            <person name="Brodie E.L."/>
            <person name="Williams K.H."/>
            <person name="Hubbard S.S."/>
            <person name="Banfield J.F."/>
        </authorList>
    </citation>
    <scope>NUCLEOTIDE SEQUENCE [LARGE SCALE GENOMIC DNA]</scope>
</reference>
<dbReference type="Gene3D" id="3.40.50.620">
    <property type="entry name" value="HUPs"/>
    <property type="match status" value="1"/>
</dbReference>
<accession>A0A1G2I4E6</accession>
<evidence type="ECO:0000259" key="1">
    <source>
        <dbReference type="Pfam" id="PF02698"/>
    </source>
</evidence>
<protein>
    <recommendedName>
        <fullName evidence="1">DUF218 domain-containing protein</fullName>
    </recommendedName>
</protein>
<feature type="domain" description="DUF218" evidence="1">
    <location>
        <begin position="32"/>
        <end position="163"/>
    </location>
</feature>
<comment type="caution">
    <text evidence="2">The sequence shown here is derived from an EMBL/GenBank/DDBJ whole genome shotgun (WGS) entry which is preliminary data.</text>
</comment>
<dbReference type="EMBL" id="MHOT01000005">
    <property type="protein sequence ID" value="OGZ69702.1"/>
    <property type="molecule type" value="Genomic_DNA"/>
</dbReference>
<dbReference type="AlphaFoldDB" id="A0A1G2I4E6"/>
<name>A0A1G2I4E6_9BACT</name>
<gene>
    <name evidence="2" type="ORF">A3D44_00475</name>
</gene>
<evidence type="ECO:0000313" key="2">
    <source>
        <dbReference type="EMBL" id="OGZ69702.1"/>
    </source>
</evidence>
<dbReference type="Pfam" id="PF02698">
    <property type="entry name" value="DUF218"/>
    <property type="match status" value="1"/>
</dbReference>
<evidence type="ECO:0000313" key="3">
    <source>
        <dbReference type="Proteomes" id="UP000178820"/>
    </source>
</evidence>
<dbReference type="InterPro" id="IPR003848">
    <property type="entry name" value="DUF218"/>
</dbReference>
<sequence>MKKQYDLVIQLGSQVMCKEELIDMDGTRITTYFLAPHTRMRTDASAIVIRKGIAPRLMISGGSNFGVRYDDKKIFNAEHPTQNKAAFTFEAFADADYHRKSEAAVIKDMLVKELGVPSTKVFAETLSATTEENAEFVKIMLKRRPMFTGNEKLAILTLLYHMSDSIVKAPEGDKRKPGALAVFRSAGLNVDPLFAENVLADSGSREIERVCEYYKTPKGGKQYDVDRMRDLLTEGKSLTEMMD</sequence>
<dbReference type="CDD" id="cd06259">
    <property type="entry name" value="YdcF-like"/>
    <property type="match status" value="1"/>
</dbReference>
<dbReference type="Proteomes" id="UP000178820">
    <property type="component" value="Unassembled WGS sequence"/>
</dbReference>
<organism evidence="2 3">
    <name type="scientific">Candidatus Staskawiczbacteria bacterium RIFCSPHIGHO2_02_FULL_42_22</name>
    <dbReference type="NCBI Taxonomy" id="1802207"/>
    <lineage>
        <taxon>Bacteria</taxon>
        <taxon>Candidatus Staskawicziibacteriota</taxon>
    </lineage>
</organism>
<proteinExistence type="predicted"/>
<dbReference type="InterPro" id="IPR014729">
    <property type="entry name" value="Rossmann-like_a/b/a_fold"/>
</dbReference>